<reference evidence="2 3" key="1">
    <citation type="submission" date="2023-12" db="EMBL/GenBank/DDBJ databases">
        <title>Whole genome sequencing of Paenibacillus phoenicis isolated from the Phoenix Mars Lander spacecraft assembly facility.</title>
        <authorList>
            <person name="Garcia A."/>
            <person name="Venkateswaran K."/>
        </authorList>
    </citation>
    <scope>NUCLEOTIDE SEQUENCE [LARGE SCALE GENOMIC DNA]</scope>
    <source>
        <strain evidence="2 3">3PO2SA</strain>
    </source>
</reference>
<dbReference type="Proteomes" id="UP001292216">
    <property type="component" value="Unassembled WGS sequence"/>
</dbReference>
<dbReference type="RefSeq" id="WP_009222853.1">
    <property type="nucleotide sequence ID" value="NZ_CBCSKM010000006.1"/>
</dbReference>
<feature type="compositionally biased region" description="Basic and acidic residues" evidence="1">
    <location>
        <begin position="64"/>
        <end position="75"/>
    </location>
</feature>
<evidence type="ECO:0000256" key="1">
    <source>
        <dbReference type="SAM" id="MobiDB-lite"/>
    </source>
</evidence>
<protein>
    <submittedName>
        <fullName evidence="2">YqzE family protein</fullName>
    </submittedName>
</protein>
<gene>
    <name evidence="2" type="ORF">U9M73_03515</name>
</gene>
<proteinExistence type="predicted"/>
<sequence length="75" mass="8896">MAKGDELVKYITERVVDYVETPREIRRERSKAKEPWSRRWFGMIPSSISLWAGQLPKPKKKEAQRKEQASHSRKV</sequence>
<evidence type="ECO:0000313" key="3">
    <source>
        <dbReference type="Proteomes" id="UP001292216"/>
    </source>
</evidence>
<dbReference type="EMBL" id="JAYERP010000001">
    <property type="protein sequence ID" value="MEA3569060.1"/>
    <property type="molecule type" value="Genomic_DNA"/>
</dbReference>
<dbReference type="InterPro" id="IPR025622">
    <property type="entry name" value="YqzE"/>
</dbReference>
<comment type="caution">
    <text evidence="2">The sequence shown here is derived from an EMBL/GenBank/DDBJ whole genome shotgun (WGS) entry which is preliminary data.</text>
</comment>
<keyword evidence="3" id="KW-1185">Reference proteome</keyword>
<name>A0ABU5PGP3_9BACL</name>
<organism evidence="2 3">
    <name type="scientific">Paenibacillus phoenicis</name>
    <dbReference type="NCBI Taxonomy" id="554117"/>
    <lineage>
        <taxon>Bacteria</taxon>
        <taxon>Bacillati</taxon>
        <taxon>Bacillota</taxon>
        <taxon>Bacilli</taxon>
        <taxon>Bacillales</taxon>
        <taxon>Paenibacillaceae</taxon>
        <taxon>Paenibacillus</taxon>
    </lineage>
</organism>
<accession>A0ABU5PGP3</accession>
<feature type="region of interest" description="Disordered" evidence="1">
    <location>
        <begin position="52"/>
        <end position="75"/>
    </location>
</feature>
<evidence type="ECO:0000313" key="2">
    <source>
        <dbReference type="EMBL" id="MEA3569060.1"/>
    </source>
</evidence>
<dbReference type="Pfam" id="PF14038">
    <property type="entry name" value="YqzE"/>
    <property type="match status" value="1"/>
</dbReference>